<evidence type="ECO:0000256" key="3">
    <source>
        <dbReference type="ARBA" id="ARBA00023100"/>
    </source>
</evidence>
<evidence type="ECO:0000256" key="2">
    <source>
        <dbReference type="ARBA" id="ARBA00022908"/>
    </source>
</evidence>
<dbReference type="PANTHER" id="PTHR30461:SF2">
    <property type="entry name" value="SERINE RECOMBINASE PINE-RELATED"/>
    <property type="match status" value="1"/>
</dbReference>
<evidence type="ECO:0000256" key="5">
    <source>
        <dbReference type="ARBA" id="ARBA00023172"/>
    </source>
</evidence>
<dbReference type="InterPro" id="IPR006120">
    <property type="entry name" value="Resolvase_HTH_dom"/>
</dbReference>
<dbReference type="InterPro" id="IPR006119">
    <property type="entry name" value="Resolv_N"/>
</dbReference>
<dbReference type="CDD" id="cd03768">
    <property type="entry name" value="SR_ResInv"/>
    <property type="match status" value="1"/>
</dbReference>
<keyword evidence="5" id="KW-0233">DNA recombination</keyword>
<keyword evidence="3" id="KW-0230">DNA invertase</keyword>
<proteinExistence type="inferred from homology"/>
<dbReference type="GO" id="GO:0015074">
    <property type="term" value="P:DNA integration"/>
    <property type="evidence" value="ECO:0007669"/>
    <property type="project" value="UniProtKB-KW"/>
</dbReference>
<gene>
    <name evidence="9" type="ORF">HUW48_12500</name>
</gene>
<keyword evidence="2" id="KW-0229">DNA integration</keyword>
<accession>A0A7L7L7K5</accession>
<feature type="domain" description="Resolvase/invertase-type recombinase catalytic" evidence="8">
    <location>
        <begin position="1"/>
        <end position="134"/>
    </location>
</feature>
<dbReference type="CDD" id="cd00569">
    <property type="entry name" value="HTH_Hin_like"/>
    <property type="match status" value="1"/>
</dbReference>
<dbReference type="InterPro" id="IPR009057">
    <property type="entry name" value="Homeodomain-like_sf"/>
</dbReference>
<evidence type="ECO:0000256" key="6">
    <source>
        <dbReference type="PIRSR" id="PIRSR606118-50"/>
    </source>
</evidence>
<evidence type="ECO:0000313" key="10">
    <source>
        <dbReference type="Proteomes" id="UP000514509"/>
    </source>
</evidence>
<evidence type="ECO:0000256" key="1">
    <source>
        <dbReference type="ARBA" id="ARBA00009913"/>
    </source>
</evidence>
<dbReference type="Pfam" id="PF02796">
    <property type="entry name" value="HTH_7"/>
    <property type="match status" value="1"/>
</dbReference>
<dbReference type="AlphaFoldDB" id="A0A7L7L7K5"/>
<dbReference type="KEGG" id="add:HUW48_12500"/>
<comment type="similarity">
    <text evidence="1">Belongs to the site-specific recombinase resolvase family.</text>
</comment>
<dbReference type="RefSeq" id="WP_182415988.1">
    <property type="nucleotide sequence ID" value="NZ_CP055153.1"/>
</dbReference>
<name>A0A7L7L7K5_9BACT</name>
<dbReference type="PROSITE" id="PS00398">
    <property type="entry name" value="RECOMBINASES_2"/>
    <property type="match status" value="1"/>
</dbReference>
<dbReference type="Proteomes" id="UP000514509">
    <property type="component" value="Chromosome"/>
</dbReference>
<protein>
    <submittedName>
        <fullName evidence="9">Recombinase family protein</fullName>
    </submittedName>
</protein>
<evidence type="ECO:0000256" key="4">
    <source>
        <dbReference type="ARBA" id="ARBA00023125"/>
    </source>
</evidence>
<dbReference type="InterPro" id="IPR036162">
    <property type="entry name" value="Resolvase-like_N_sf"/>
</dbReference>
<dbReference type="InterPro" id="IPR050639">
    <property type="entry name" value="SSR_resolvase"/>
</dbReference>
<sequence>MKIGYARVSTQDQKLELQLDALTGQGCELIFQEKKSGKNKERPELAKLLGQLRSGDTVVVWKLDRLGRSLRDLIDLVAEFQKRGVDFVSLQDGINTATSTGRFTFNIFASLAEFEREIIKERTKAGLVAAKSRGRAGGRPAGLSPAAQEKAKSAKVLLASGNKPEEIAKILGISRATCYRYLDYTATESKS</sequence>
<dbReference type="GO" id="GO:0000150">
    <property type="term" value="F:DNA strand exchange activity"/>
    <property type="evidence" value="ECO:0007669"/>
    <property type="project" value="UniProtKB-KW"/>
</dbReference>
<dbReference type="SUPFAM" id="SSF53041">
    <property type="entry name" value="Resolvase-like"/>
    <property type="match status" value="1"/>
</dbReference>
<dbReference type="Pfam" id="PF00239">
    <property type="entry name" value="Resolvase"/>
    <property type="match status" value="1"/>
</dbReference>
<dbReference type="PANTHER" id="PTHR30461">
    <property type="entry name" value="DNA-INVERTASE FROM LAMBDOID PROPHAGE"/>
    <property type="match status" value="1"/>
</dbReference>
<dbReference type="SMART" id="SM00857">
    <property type="entry name" value="Resolvase"/>
    <property type="match status" value="1"/>
</dbReference>
<organism evidence="9 10">
    <name type="scientific">Adhaeribacter radiodurans</name>
    <dbReference type="NCBI Taxonomy" id="2745197"/>
    <lineage>
        <taxon>Bacteria</taxon>
        <taxon>Pseudomonadati</taxon>
        <taxon>Bacteroidota</taxon>
        <taxon>Cytophagia</taxon>
        <taxon>Cytophagales</taxon>
        <taxon>Hymenobacteraceae</taxon>
        <taxon>Adhaeribacter</taxon>
    </lineage>
</organism>
<dbReference type="SUPFAM" id="SSF46689">
    <property type="entry name" value="Homeodomain-like"/>
    <property type="match status" value="1"/>
</dbReference>
<keyword evidence="10" id="KW-1185">Reference proteome</keyword>
<reference evidence="9 10" key="1">
    <citation type="submission" date="2020-06" db="EMBL/GenBank/DDBJ databases">
        <authorList>
            <person name="Hwang Y.J."/>
        </authorList>
    </citation>
    <scope>NUCLEOTIDE SEQUENCE [LARGE SCALE GENOMIC DNA]</scope>
    <source>
        <strain evidence="9 10">KUDC8001</strain>
    </source>
</reference>
<dbReference type="Gene3D" id="1.10.10.60">
    <property type="entry name" value="Homeodomain-like"/>
    <property type="match status" value="1"/>
</dbReference>
<dbReference type="FunFam" id="3.40.50.1390:FF:000001">
    <property type="entry name" value="DNA recombinase"/>
    <property type="match status" value="1"/>
</dbReference>
<dbReference type="Gene3D" id="3.40.50.1390">
    <property type="entry name" value="Resolvase, N-terminal catalytic domain"/>
    <property type="match status" value="1"/>
</dbReference>
<evidence type="ECO:0000313" key="9">
    <source>
        <dbReference type="EMBL" id="QMU28806.1"/>
    </source>
</evidence>
<dbReference type="InterPro" id="IPR006118">
    <property type="entry name" value="Recombinase_CS"/>
</dbReference>
<feature type="active site" description="O-(5'-phospho-DNA)-serine intermediate" evidence="6 7">
    <location>
        <position position="9"/>
    </location>
</feature>
<evidence type="ECO:0000256" key="7">
    <source>
        <dbReference type="PROSITE-ProRule" id="PRU10137"/>
    </source>
</evidence>
<dbReference type="EMBL" id="CP055153">
    <property type="protein sequence ID" value="QMU28806.1"/>
    <property type="molecule type" value="Genomic_DNA"/>
</dbReference>
<dbReference type="GO" id="GO:0003677">
    <property type="term" value="F:DNA binding"/>
    <property type="evidence" value="ECO:0007669"/>
    <property type="project" value="UniProtKB-KW"/>
</dbReference>
<evidence type="ECO:0000259" key="8">
    <source>
        <dbReference type="PROSITE" id="PS51736"/>
    </source>
</evidence>
<dbReference type="PROSITE" id="PS51736">
    <property type="entry name" value="RECOMBINASES_3"/>
    <property type="match status" value="1"/>
</dbReference>
<dbReference type="PROSITE" id="PS00397">
    <property type="entry name" value="RECOMBINASES_1"/>
    <property type="match status" value="1"/>
</dbReference>
<keyword evidence="4" id="KW-0238">DNA-binding</keyword>
<reference evidence="9 10" key="2">
    <citation type="submission" date="2020-08" db="EMBL/GenBank/DDBJ databases">
        <title>Adhaeribacter dokdonensis sp. nov., isolated from the rhizosphere of Elymus tsukushiensis, a plant native to the Dokdo Islands, Republic of Korea.</title>
        <authorList>
            <person name="Ghim S.Y."/>
        </authorList>
    </citation>
    <scope>NUCLEOTIDE SEQUENCE [LARGE SCALE GENOMIC DNA]</scope>
    <source>
        <strain evidence="9 10">KUDC8001</strain>
    </source>
</reference>